<protein>
    <submittedName>
        <fullName evidence="9">NUDIX hydrolase</fullName>
    </submittedName>
</protein>
<dbReference type="RefSeq" id="WP_377213897.1">
    <property type="nucleotide sequence ID" value="NZ_JBHTJV010000026.1"/>
</dbReference>
<keyword evidence="6" id="KW-0464">Manganese</keyword>
<evidence type="ECO:0000313" key="10">
    <source>
        <dbReference type="Proteomes" id="UP001597101"/>
    </source>
</evidence>
<evidence type="ECO:0000256" key="4">
    <source>
        <dbReference type="ARBA" id="ARBA00022801"/>
    </source>
</evidence>
<dbReference type="GO" id="GO:0016787">
    <property type="term" value="F:hydrolase activity"/>
    <property type="evidence" value="ECO:0007669"/>
    <property type="project" value="UniProtKB-KW"/>
</dbReference>
<dbReference type="InterPro" id="IPR039121">
    <property type="entry name" value="NUDT19"/>
</dbReference>
<dbReference type="InterPro" id="IPR000086">
    <property type="entry name" value="NUDIX_hydrolase_dom"/>
</dbReference>
<dbReference type="SUPFAM" id="SSF55811">
    <property type="entry name" value="Nudix"/>
    <property type="match status" value="1"/>
</dbReference>
<evidence type="ECO:0000256" key="3">
    <source>
        <dbReference type="ARBA" id="ARBA00022723"/>
    </source>
</evidence>
<gene>
    <name evidence="9" type="ORF">ACFQ14_16720</name>
</gene>
<dbReference type="PANTHER" id="PTHR12318:SF0">
    <property type="entry name" value="ACYL-COENZYME A DIPHOSPHATASE NUDT19"/>
    <property type="match status" value="1"/>
</dbReference>
<name>A0ABW3FKI4_9HYPH</name>
<evidence type="ECO:0000313" key="9">
    <source>
        <dbReference type="EMBL" id="MFD0918048.1"/>
    </source>
</evidence>
<keyword evidence="10" id="KW-1185">Reference proteome</keyword>
<evidence type="ECO:0000256" key="6">
    <source>
        <dbReference type="ARBA" id="ARBA00023211"/>
    </source>
</evidence>
<dbReference type="InterPro" id="IPR015797">
    <property type="entry name" value="NUDIX_hydrolase-like_dom_sf"/>
</dbReference>
<evidence type="ECO:0000259" key="8">
    <source>
        <dbReference type="PROSITE" id="PS51462"/>
    </source>
</evidence>
<dbReference type="Proteomes" id="UP001597101">
    <property type="component" value="Unassembled WGS sequence"/>
</dbReference>
<dbReference type="CDD" id="cd18870">
    <property type="entry name" value="NUDIX_AcylCoAdiphos_Nudt19"/>
    <property type="match status" value="1"/>
</dbReference>
<keyword evidence="5" id="KW-0460">Magnesium</keyword>
<evidence type="ECO:0000256" key="7">
    <source>
        <dbReference type="SAM" id="MobiDB-lite"/>
    </source>
</evidence>
<dbReference type="PROSITE" id="PS51462">
    <property type="entry name" value="NUDIX"/>
    <property type="match status" value="1"/>
</dbReference>
<keyword evidence="4 9" id="KW-0378">Hydrolase</keyword>
<dbReference type="EMBL" id="JBHTJV010000026">
    <property type="protein sequence ID" value="MFD0918048.1"/>
    <property type="molecule type" value="Genomic_DNA"/>
</dbReference>
<comment type="cofactor">
    <cofactor evidence="1">
        <name>Mn(2+)</name>
        <dbReference type="ChEBI" id="CHEBI:29035"/>
    </cofactor>
</comment>
<accession>A0ABW3FKI4</accession>
<sequence length="257" mass="29022">MNDRAPKILSGGMTRDEMDEAAAMDGSKRSPNMPPRDASTLIVLDGKGSNPKVLMGRRSLKHKFMPGLFVFPGGRVDKFDGSAPASSELHPIVEAKIVNTLRKRPTKRRARALALASIRETYEETGLLLGEKCDHDKPIDHKDWCAFADHSVMPSLSELRLIARAITPPGRNRRFDAWFFTARAETIAHRLEELPTKELEDIHWLTLEDALKLELPVITVTVLKELQERLAADPDLKPETELPFFHLRGKQFLRDMI</sequence>
<keyword evidence="3" id="KW-0479">Metal-binding</keyword>
<dbReference type="PANTHER" id="PTHR12318">
    <property type="entry name" value="TESTOSTERONE-REGULATED PROTEIN RP2"/>
    <property type="match status" value="1"/>
</dbReference>
<reference evidence="10" key="1">
    <citation type="journal article" date="2019" name="Int. J. Syst. Evol. Microbiol.">
        <title>The Global Catalogue of Microorganisms (GCM) 10K type strain sequencing project: providing services to taxonomists for standard genome sequencing and annotation.</title>
        <authorList>
            <consortium name="The Broad Institute Genomics Platform"/>
            <consortium name="The Broad Institute Genome Sequencing Center for Infectious Disease"/>
            <person name="Wu L."/>
            <person name="Ma J."/>
        </authorList>
    </citation>
    <scope>NUCLEOTIDE SEQUENCE [LARGE SCALE GENOMIC DNA]</scope>
    <source>
        <strain evidence="10">CCUG 60023</strain>
    </source>
</reference>
<feature type="region of interest" description="Disordered" evidence="7">
    <location>
        <begin position="1"/>
        <end position="37"/>
    </location>
</feature>
<evidence type="ECO:0000256" key="5">
    <source>
        <dbReference type="ARBA" id="ARBA00022842"/>
    </source>
</evidence>
<comment type="caution">
    <text evidence="9">The sequence shown here is derived from an EMBL/GenBank/DDBJ whole genome shotgun (WGS) entry which is preliminary data.</text>
</comment>
<feature type="domain" description="Nudix hydrolase" evidence="8">
    <location>
        <begin position="34"/>
        <end position="228"/>
    </location>
</feature>
<dbReference type="Gene3D" id="3.90.79.10">
    <property type="entry name" value="Nucleoside Triphosphate Pyrophosphohydrolase"/>
    <property type="match status" value="1"/>
</dbReference>
<evidence type="ECO:0000256" key="2">
    <source>
        <dbReference type="ARBA" id="ARBA00001946"/>
    </source>
</evidence>
<organism evidence="9 10">
    <name type="scientific">Pseudahrensia aquimaris</name>
    <dbReference type="NCBI Taxonomy" id="744461"/>
    <lineage>
        <taxon>Bacteria</taxon>
        <taxon>Pseudomonadati</taxon>
        <taxon>Pseudomonadota</taxon>
        <taxon>Alphaproteobacteria</taxon>
        <taxon>Hyphomicrobiales</taxon>
        <taxon>Ahrensiaceae</taxon>
        <taxon>Pseudahrensia</taxon>
    </lineage>
</organism>
<evidence type="ECO:0000256" key="1">
    <source>
        <dbReference type="ARBA" id="ARBA00001936"/>
    </source>
</evidence>
<proteinExistence type="predicted"/>
<comment type="cofactor">
    <cofactor evidence="2">
        <name>Mg(2+)</name>
        <dbReference type="ChEBI" id="CHEBI:18420"/>
    </cofactor>
</comment>